<keyword evidence="2" id="KW-1185">Reference proteome</keyword>
<dbReference type="EMBL" id="KV011797">
    <property type="protein sequence ID" value="KZV25963.1"/>
    <property type="molecule type" value="Genomic_DNA"/>
</dbReference>
<accession>A0A2Z7AWW4</accession>
<evidence type="ECO:0000313" key="2">
    <source>
        <dbReference type="Proteomes" id="UP000250235"/>
    </source>
</evidence>
<organism evidence="1 2">
    <name type="scientific">Dorcoceras hygrometricum</name>
    <dbReference type="NCBI Taxonomy" id="472368"/>
    <lineage>
        <taxon>Eukaryota</taxon>
        <taxon>Viridiplantae</taxon>
        <taxon>Streptophyta</taxon>
        <taxon>Embryophyta</taxon>
        <taxon>Tracheophyta</taxon>
        <taxon>Spermatophyta</taxon>
        <taxon>Magnoliopsida</taxon>
        <taxon>eudicotyledons</taxon>
        <taxon>Gunneridae</taxon>
        <taxon>Pentapetalae</taxon>
        <taxon>asterids</taxon>
        <taxon>lamiids</taxon>
        <taxon>Lamiales</taxon>
        <taxon>Gesneriaceae</taxon>
        <taxon>Didymocarpoideae</taxon>
        <taxon>Trichosporeae</taxon>
        <taxon>Loxocarpinae</taxon>
        <taxon>Dorcoceras</taxon>
    </lineage>
</organism>
<name>A0A2Z7AWW4_9LAMI</name>
<protein>
    <submittedName>
        <fullName evidence="1">Uncharacterized protein</fullName>
    </submittedName>
</protein>
<dbReference type="AlphaFoldDB" id="A0A2Z7AWW4"/>
<sequence>MTPNSCCYSFGWCDAIRSVAPILLAWCGSHTSGVHPCMEGEYGDQYYSYNARSRIMCGLTPCTMKSAGGYYRSGSINSMLSHKPILRLHLRRPPDLQAKGSTHL</sequence>
<reference evidence="1 2" key="1">
    <citation type="journal article" date="2015" name="Proc. Natl. Acad. Sci. U.S.A.">
        <title>The resurrection genome of Boea hygrometrica: A blueprint for survival of dehydration.</title>
        <authorList>
            <person name="Xiao L."/>
            <person name="Yang G."/>
            <person name="Zhang L."/>
            <person name="Yang X."/>
            <person name="Zhao S."/>
            <person name="Ji Z."/>
            <person name="Zhou Q."/>
            <person name="Hu M."/>
            <person name="Wang Y."/>
            <person name="Chen M."/>
            <person name="Xu Y."/>
            <person name="Jin H."/>
            <person name="Xiao X."/>
            <person name="Hu G."/>
            <person name="Bao F."/>
            <person name="Hu Y."/>
            <person name="Wan P."/>
            <person name="Li L."/>
            <person name="Deng X."/>
            <person name="Kuang T."/>
            <person name="Xiang C."/>
            <person name="Zhu J.K."/>
            <person name="Oliver M.J."/>
            <person name="He Y."/>
        </authorList>
    </citation>
    <scope>NUCLEOTIDE SEQUENCE [LARGE SCALE GENOMIC DNA]</scope>
    <source>
        <strain evidence="2">cv. XS01</strain>
    </source>
</reference>
<gene>
    <name evidence="1" type="ORF">F511_08908</name>
</gene>
<proteinExistence type="predicted"/>
<evidence type="ECO:0000313" key="1">
    <source>
        <dbReference type="EMBL" id="KZV25963.1"/>
    </source>
</evidence>
<dbReference type="Proteomes" id="UP000250235">
    <property type="component" value="Unassembled WGS sequence"/>
</dbReference>